<dbReference type="InterPro" id="IPR050116">
    <property type="entry name" value="DNA_polymerase-Y"/>
</dbReference>
<dbReference type="SUPFAM" id="SSF56672">
    <property type="entry name" value="DNA/RNA polymerases"/>
    <property type="match status" value="1"/>
</dbReference>
<keyword evidence="3" id="KW-0741">SOS mutagenesis</keyword>
<dbReference type="InterPro" id="IPR017961">
    <property type="entry name" value="DNA_pol_Y-fam_little_finger"/>
</dbReference>
<evidence type="ECO:0000256" key="2">
    <source>
        <dbReference type="ARBA" id="ARBA00022763"/>
    </source>
</evidence>
<dbReference type="PROSITE" id="PS50173">
    <property type="entry name" value="UMUC"/>
    <property type="match status" value="1"/>
</dbReference>
<keyword evidence="2" id="KW-0227">DNA damage</keyword>
<evidence type="ECO:0000313" key="8">
    <source>
        <dbReference type="Proteomes" id="UP000653056"/>
    </source>
</evidence>
<evidence type="ECO:0000256" key="3">
    <source>
        <dbReference type="ARBA" id="ARBA00023199"/>
    </source>
</evidence>
<accession>A0ABQ2Z722</accession>
<dbReference type="PANTHER" id="PTHR11076:SF34">
    <property type="entry name" value="PROTEIN UMUC"/>
    <property type="match status" value="1"/>
</dbReference>
<sequence>MFALVDCNNFYVSCERLFAPHLEGRPVGVMSNNDGCVIARSEEFKALGIPMGIPTHKIAPELRRRITLCSSNYALYGDLSARVQSVLEARVPGLDPYSIDECFLDLRGLPDDLEAFGRELATAVAHEVGLPVSVGIAPTRTLAKLANRRAKRQPVRPQVCVWYDATTPELETVLRELPLTGIWGIGECLQARLAGQGIVTAAALRDAPRDWLQRRFSVVVARTARELAGISCLPLHALETPRRSVLCSRSFGRPLGDLDKIRTALRHHCQRAGEKLRRDDLQASTVGVFLRTSPFLGASQERSSAWGEFPFPSADTLLLNRLAQALVVHLWRPGTVYHKLGVMLGDLSPRRYHQPSLFDGCDSTRQERLMMAWDAIRQRFGHEALTLGVQSATADWQMQSRRRSPRYTTRWRELPRVGSR</sequence>
<dbReference type="Gene3D" id="1.10.150.20">
    <property type="entry name" value="5' to 3' exonuclease, C-terminal subdomain"/>
    <property type="match status" value="1"/>
</dbReference>
<dbReference type="EMBL" id="BMXS01000024">
    <property type="protein sequence ID" value="GGY05421.1"/>
    <property type="molecule type" value="Genomic_DNA"/>
</dbReference>
<evidence type="ECO:0000256" key="1">
    <source>
        <dbReference type="ARBA" id="ARBA00010945"/>
    </source>
</evidence>
<dbReference type="InterPro" id="IPR025188">
    <property type="entry name" value="DUF4113"/>
</dbReference>
<comment type="similarity">
    <text evidence="1">Belongs to the DNA polymerase type-Y family.</text>
</comment>
<dbReference type="Gene3D" id="3.40.1170.60">
    <property type="match status" value="1"/>
</dbReference>
<dbReference type="InterPro" id="IPR043128">
    <property type="entry name" value="Rev_trsase/Diguanyl_cyclase"/>
</dbReference>
<dbReference type="Proteomes" id="UP000653056">
    <property type="component" value="Unassembled WGS sequence"/>
</dbReference>
<protein>
    <submittedName>
        <fullName evidence="7">UmuC protein</fullName>
    </submittedName>
</protein>
<dbReference type="Gene3D" id="3.30.1490.100">
    <property type="entry name" value="DNA polymerase, Y-family, little finger domain"/>
    <property type="match status" value="1"/>
</dbReference>
<dbReference type="CDD" id="cd01700">
    <property type="entry name" value="PolY_Pol_V_umuC"/>
    <property type="match status" value="1"/>
</dbReference>
<evidence type="ECO:0000313" key="7">
    <source>
        <dbReference type="EMBL" id="GGY05421.1"/>
    </source>
</evidence>
<dbReference type="InterPro" id="IPR036775">
    <property type="entry name" value="DNA_pol_Y-fam_lit_finger_sf"/>
</dbReference>
<dbReference type="RefSeq" id="WP_189471742.1">
    <property type="nucleotide sequence ID" value="NZ_BMXS01000024.1"/>
</dbReference>
<evidence type="ECO:0000256" key="5">
    <source>
        <dbReference type="ARBA" id="ARBA00023236"/>
    </source>
</evidence>
<dbReference type="Pfam" id="PF00817">
    <property type="entry name" value="IMS"/>
    <property type="match status" value="1"/>
</dbReference>
<dbReference type="InterPro" id="IPR043502">
    <property type="entry name" value="DNA/RNA_pol_sf"/>
</dbReference>
<dbReference type="PANTHER" id="PTHR11076">
    <property type="entry name" value="DNA REPAIR POLYMERASE UMUC / TRANSFERASE FAMILY MEMBER"/>
    <property type="match status" value="1"/>
</dbReference>
<organism evidence="7 8">
    <name type="scientific">Litchfieldella qijiaojingensis</name>
    <dbReference type="NCBI Taxonomy" id="980347"/>
    <lineage>
        <taxon>Bacteria</taxon>
        <taxon>Pseudomonadati</taxon>
        <taxon>Pseudomonadota</taxon>
        <taxon>Gammaproteobacteria</taxon>
        <taxon>Oceanospirillales</taxon>
        <taxon>Halomonadaceae</taxon>
        <taxon>Litchfieldella</taxon>
    </lineage>
</organism>
<evidence type="ECO:0000259" key="6">
    <source>
        <dbReference type="PROSITE" id="PS50173"/>
    </source>
</evidence>
<feature type="domain" description="UmuC" evidence="6">
    <location>
        <begin position="2"/>
        <end position="186"/>
    </location>
</feature>
<dbReference type="Pfam" id="PF13438">
    <property type="entry name" value="DUF4113"/>
    <property type="match status" value="1"/>
</dbReference>
<dbReference type="InterPro" id="IPR001126">
    <property type="entry name" value="UmuC"/>
</dbReference>
<reference evidence="8" key="1">
    <citation type="journal article" date="2019" name="Int. J. Syst. Evol. Microbiol.">
        <title>The Global Catalogue of Microorganisms (GCM) 10K type strain sequencing project: providing services to taxonomists for standard genome sequencing and annotation.</title>
        <authorList>
            <consortium name="The Broad Institute Genomics Platform"/>
            <consortium name="The Broad Institute Genome Sequencing Center for Infectious Disease"/>
            <person name="Wu L."/>
            <person name="Ma J."/>
        </authorList>
    </citation>
    <scope>NUCLEOTIDE SEQUENCE [LARGE SCALE GENOMIC DNA]</scope>
    <source>
        <strain evidence="8">KCTC 22228</strain>
    </source>
</reference>
<name>A0ABQ2Z722_9GAMM</name>
<comment type="caution">
    <text evidence="7">The sequence shown here is derived from an EMBL/GenBank/DDBJ whole genome shotgun (WGS) entry which is preliminary data.</text>
</comment>
<gene>
    <name evidence="7" type="primary">umuC</name>
    <name evidence="7" type="ORF">GCM10007160_36310</name>
</gene>
<keyword evidence="8" id="KW-1185">Reference proteome</keyword>
<keyword evidence="4" id="KW-0234">DNA repair</keyword>
<dbReference type="Pfam" id="PF11799">
    <property type="entry name" value="IMS_C"/>
    <property type="match status" value="1"/>
</dbReference>
<keyword evidence="5" id="KW-0742">SOS response</keyword>
<dbReference type="Gene3D" id="3.30.70.270">
    <property type="match status" value="1"/>
</dbReference>
<dbReference type="SUPFAM" id="SSF100879">
    <property type="entry name" value="Lesion bypass DNA polymerase (Y-family), little finger domain"/>
    <property type="match status" value="1"/>
</dbReference>
<evidence type="ECO:0000256" key="4">
    <source>
        <dbReference type="ARBA" id="ARBA00023204"/>
    </source>
</evidence>
<proteinExistence type="inferred from homology"/>